<evidence type="ECO:0000313" key="4">
    <source>
        <dbReference type="EMBL" id="GGA22022.1"/>
    </source>
</evidence>
<gene>
    <name evidence="4" type="ORF">GCM10011498_23440</name>
</gene>
<keyword evidence="2" id="KW-0812">Transmembrane</keyword>
<organism evidence="4 5">
    <name type="scientific">Neptunicoccus cionae</name>
    <dbReference type="NCBI Taxonomy" id="2035344"/>
    <lineage>
        <taxon>Bacteria</taxon>
        <taxon>Pseudomonadati</taxon>
        <taxon>Pseudomonadota</taxon>
        <taxon>Alphaproteobacteria</taxon>
        <taxon>Rhodobacterales</taxon>
        <taxon>Paracoccaceae</taxon>
        <taxon>Neptunicoccus</taxon>
    </lineage>
</organism>
<feature type="domain" description="CBU-0592-like" evidence="3">
    <location>
        <begin position="29"/>
        <end position="102"/>
    </location>
</feature>
<reference evidence="4" key="1">
    <citation type="journal article" date="2014" name="Int. J. Syst. Evol. Microbiol.">
        <title>Complete genome sequence of Corynebacterium casei LMG S-19264T (=DSM 44701T), isolated from a smear-ripened cheese.</title>
        <authorList>
            <consortium name="US DOE Joint Genome Institute (JGI-PGF)"/>
            <person name="Walter F."/>
            <person name="Albersmeier A."/>
            <person name="Kalinowski J."/>
            <person name="Ruckert C."/>
        </authorList>
    </citation>
    <scope>NUCLEOTIDE SEQUENCE</scope>
    <source>
        <strain evidence="4">CGMCC 1.15880</strain>
    </source>
</reference>
<keyword evidence="2" id="KW-1133">Transmembrane helix</keyword>
<dbReference type="RefSeq" id="WP_188675348.1">
    <property type="nucleotide sequence ID" value="NZ_BMKA01000003.1"/>
</dbReference>
<protein>
    <recommendedName>
        <fullName evidence="3">CBU-0592-like domain-containing protein</fullName>
    </recommendedName>
</protein>
<sequence length="129" mass="14183">MPLGTVMSEDFILPEFFRSMSAVSLICNGIGVAGFMLYMTNYTLVTFQRIDSRGVLFFSLNTLAATLVLISLSQNFNLASAMIQIVWIFLGSIAIRKRLARRGGSQGRRLKRTSPESNFPVAVPESGAI</sequence>
<accession>A0A916VRE0</accession>
<feature type="transmembrane region" description="Helical" evidence="2">
    <location>
        <begin position="20"/>
        <end position="42"/>
    </location>
</feature>
<evidence type="ECO:0000256" key="2">
    <source>
        <dbReference type="SAM" id="Phobius"/>
    </source>
</evidence>
<feature type="transmembrane region" description="Helical" evidence="2">
    <location>
        <begin position="78"/>
        <end position="95"/>
    </location>
</feature>
<dbReference type="Proteomes" id="UP000628017">
    <property type="component" value="Unassembled WGS sequence"/>
</dbReference>
<evidence type="ECO:0000313" key="5">
    <source>
        <dbReference type="Proteomes" id="UP000628017"/>
    </source>
</evidence>
<comment type="caution">
    <text evidence="4">The sequence shown here is derived from an EMBL/GenBank/DDBJ whole genome shotgun (WGS) entry which is preliminary data.</text>
</comment>
<feature type="transmembrane region" description="Helical" evidence="2">
    <location>
        <begin position="54"/>
        <end position="72"/>
    </location>
</feature>
<keyword evidence="2" id="KW-0472">Membrane</keyword>
<reference evidence="4" key="2">
    <citation type="submission" date="2020-09" db="EMBL/GenBank/DDBJ databases">
        <authorList>
            <person name="Sun Q."/>
            <person name="Zhou Y."/>
        </authorList>
    </citation>
    <scope>NUCLEOTIDE SEQUENCE</scope>
    <source>
        <strain evidence="4">CGMCC 1.15880</strain>
    </source>
</reference>
<evidence type="ECO:0000259" key="3">
    <source>
        <dbReference type="Pfam" id="PF26604"/>
    </source>
</evidence>
<dbReference type="EMBL" id="BMKA01000003">
    <property type="protein sequence ID" value="GGA22022.1"/>
    <property type="molecule type" value="Genomic_DNA"/>
</dbReference>
<proteinExistence type="predicted"/>
<feature type="region of interest" description="Disordered" evidence="1">
    <location>
        <begin position="106"/>
        <end position="129"/>
    </location>
</feature>
<keyword evidence="5" id="KW-1185">Reference proteome</keyword>
<name>A0A916VRE0_9RHOB</name>
<dbReference type="AlphaFoldDB" id="A0A916VRE0"/>
<dbReference type="NCBIfam" id="NF047864">
    <property type="entry name" value="CBU_0592_membra"/>
    <property type="match status" value="1"/>
</dbReference>
<evidence type="ECO:0000256" key="1">
    <source>
        <dbReference type="SAM" id="MobiDB-lite"/>
    </source>
</evidence>
<dbReference type="Pfam" id="PF26604">
    <property type="entry name" value="CBU_0592"/>
    <property type="match status" value="1"/>
</dbReference>
<dbReference type="InterPro" id="IPR058058">
    <property type="entry name" value="CBU_0592-like"/>
</dbReference>